<keyword evidence="7 11" id="KW-0479">Metal-binding</keyword>
<keyword evidence="5 11" id="KW-0949">S-adenosyl-L-methionine</keyword>
<evidence type="ECO:0000313" key="17">
    <source>
        <dbReference type="Proteomes" id="UP000643554"/>
    </source>
</evidence>
<dbReference type="InterPro" id="IPR020612">
    <property type="entry name" value="Methylthiotransferase_CS"/>
</dbReference>
<keyword evidence="8 11" id="KW-0408">Iron</keyword>
<evidence type="ECO:0000256" key="2">
    <source>
        <dbReference type="ARBA" id="ARBA00008616"/>
    </source>
</evidence>
<dbReference type="PROSITE" id="PS50926">
    <property type="entry name" value="TRAM"/>
    <property type="match status" value="1"/>
</dbReference>
<keyword evidence="4 11" id="KW-0808">Transferase</keyword>
<evidence type="ECO:0000256" key="9">
    <source>
        <dbReference type="ARBA" id="ARBA00023014"/>
    </source>
</evidence>
<keyword evidence="6 11" id="KW-0819">tRNA processing</keyword>
<dbReference type="EC" id="2.8.4.5" evidence="11"/>
<comment type="catalytic activity">
    <reaction evidence="10 11">
        <text>N(6)-L-threonylcarbamoyladenosine(37) in tRNA + (sulfur carrier)-SH + AH2 + 2 S-adenosyl-L-methionine = 2-methylsulfanyl-N(6)-L-threonylcarbamoyladenosine(37) in tRNA + (sulfur carrier)-H + 5'-deoxyadenosine + L-methionine + A + S-adenosyl-L-homocysteine + 2 H(+)</text>
        <dbReference type="Rhea" id="RHEA:37075"/>
        <dbReference type="Rhea" id="RHEA-COMP:10163"/>
        <dbReference type="Rhea" id="RHEA-COMP:11092"/>
        <dbReference type="Rhea" id="RHEA-COMP:14737"/>
        <dbReference type="Rhea" id="RHEA-COMP:14739"/>
        <dbReference type="ChEBI" id="CHEBI:13193"/>
        <dbReference type="ChEBI" id="CHEBI:15378"/>
        <dbReference type="ChEBI" id="CHEBI:17319"/>
        <dbReference type="ChEBI" id="CHEBI:17499"/>
        <dbReference type="ChEBI" id="CHEBI:29917"/>
        <dbReference type="ChEBI" id="CHEBI:57844"/>
        <dbReference type="ChEBI" id="CHEBI:57856"/>
        <dbReference type="ChEBI" id="CHEBI:59789"/>
        <dbReference type="ChEBI" id="CHEBI:64428"/>
        <dbReference type="ChEBI" id="CHEBI:74418"/>
        <dbReference type="ChEBI" id="CHEBI:74420"/>
        <dbReference type="EC" id="2.8.4.5"/>
    </reaction>
</comment>
<dbReference type="FunFam" id="3.80.30.20:FF:000002">
    <property type="entry name" value="threonylcarbamoyladenosine tRNA methylthiotransferase isoform X2"/>
    <property type="match status" value="1"/>
</dbReference>
<evidence type="ECO:0000256" key="8">
    <source>
        <dbReference type="ARBA" id="ARBA00023004"/>
    </source>
</evidence>
<evidence type="ECO:0000256" key="7">
    <source>
        <dbReference type="ARBA" id="ARBA00022723"/>
    </source>
</evidence>
<keyword evidence="3 11" id="KW-0004">4Fe-4S</keyword>
<dbReference type="FunFam" id="3.40.50.12160:FF:000003">
    <property type="entry name" value="CDK5 regulatory subunit-associated protein 1"/>
    <property type="match status" value="1"/>
</dbReference>
<name>A0A832ZCH5_9EURY</name>
<dbReference type="InterPro" id="IPR006466">
    <property type="entry name" value="MiaB-like_arc_euk"/>
</dbReference>
<organism evidence="15 17">
    <name type="scientific">Methanothermococcus okinawensis</name>
    <dbReference type="NCBI Taxonomy" id="155863"/>
    <lineage>
        <taxon>Archaea</taxon>
        <taxon>Methanobacteriati</taxon>
        <taxon>Methanobacteriota</taxon>
        <taxon>Methanomada group</taxon>
        <taxon>Methanococci</taxon>
        <taxon>Methanococcales</taxon>
        <taxon>Methanococcaceae</taxon>
        <taxon>Methanothermococcus</taxon>
    </lineage>
</organism>
<dbReference type="Pfam" id="PF01938">
    <property type="entry name" value="TRAM"/>
    <property type="match status" value="1"/>
</dbReference>
<comment type="similarity">
    <text evidence="2 11">Belongs to the methylthiotransferase family. CDKAL1 subfamily.</text>
</comment>
<keyword evidence="9 11" id="KW-0411">Iron-sulfur</keyword>
<evidence type="ECO:0000256" key="5">
    <source>
        <dbReference type="ARBA" id="ARBA00022691"/>
    </source>
</evidence>
<feature type="domain" description="TRAM" evidence="12">
    <location>
        <begin position="363"/>
        <end position="420"/>
    </location>
</feature>
<dbReference type="NCBIfam" id="TIGR00089">
    <property type="entry name" value="MiaB/RimO family radical SAM methylthiotransferase"/>
    <property type="match status" value="1"/>
</dbReference>
<evidence type="ECO:0000256" key="10">
    <source>
        <dbReference type="ARBA" id="ARBA00051661"/>
    </source>
</evidence>
<accession>A0A832ZCH5</accession>
<dbReference type="InterPro" id="IPR006638">
    <property type="entry name" value="Elp3/MiaA/NifB-like_rSAM"/>
</dbReference>
<dbReference type="SMART" id="SM00729">
    <property type="entry name" value="Elp3"/>
    <property type="match status" value="1"/>
</dbReference>
<dbReference type="InterPro" id="IPR007197">
    <property type="entry name" value="rSAM"/>
</dbReference>
<dbReference type="InterPro" id="IPR005839">
    <property type="entry name" value="Methylthiotransferase"/>
</dbReference>
<dbReference type="InterPro" id="IPR058240">
    <property type="entry name" value="rSAM_sf"/>
</dbReference>
<dbReference type="PROSITE" id="PS51918">
    <property type="entry name" value="RADICAL_SAM"/>
    <property type="match status" value="1"/>
</dbReference>
<dbReference type="NCBIfam" id="TIGR01578">
    <property type="entry name" value="MiaB-like-B"/>
    <property type="match status" value="1"/>
</dbReference>
<protein>
    <recommendedName>
        <fullName evidence="11">tRNA-t(6)A37 methylthiotransferase</fullName>
        <ecNumber evidence="11">2.8.4.5</ecNumber>
    </recommendedName>
</protein>
<evidence type="ECO:0000256" key="11">
    <source>
        <dbReference type="RuleBase" id="RU368081"/>
    </source>
</evidence>
<dbReference type="InterPro" id="IPR038135">
    <property type="entry name" value="Methylthiotransferase_N_sf"/>
</dbReference>
<evidence type="ECO:0000313" key="15">
    <source>
        <dbReference type="EMBL" id="HIP84593.1"/>
    </source>
</evidence>
<dbReference type="SUPFAM" id="SSF102114">
    <property type="entry name" value="Radical SAM enzymes"/>
    <property type="match status" value="1"/>
</dbReference>
<evidence type="ECO:0000256" key="1">
    <source>
        <dbReference type="ARBA" id="ARBA00002399"/>
    </source>
</evidence>
<dbReference type="AlphaFoldDB" id="A0A832ZCH5"/>
<comment type="function">
    <text evidence="1 11">Catalyzes the methylthiolation of N6-threonylcarbamoyladenosine (t(6)A), leading to the formation of 2-methylthio-N6-threonylcarbamoyladenosine (ms(2)t(6)A) at position 37 in tRNAs that read codons beginning with adenine.</text>
</comment>
<reference evidence="15" key="1">
    <citation type="journal article" date="2020" name="ISME J.">
        <title>Gammaproteobacteria mediating utilization of methyl-, sulfur- and petroleum organic compounds in deep ocean hydrothermal plumes.</title>
        <authorList>
            <person name="Zhou Z."/>
            <person name="Liu Y."/>
            <person name="Pan J."/>
            <person name="Cron B.R."/>
            <person name="Toner B.M."/>
            <person name="Anantharaman K."/>
            <person name="Breier J.A."/>
            <person name="Dick G.J."/>
            <person name="Li M."/>
        </authorList>
    </citation>
    <scope>NUCLEOTIDE SEQUENCE</scope>
    <source>
        <strain evidence="15">SZUA-1453</strain>
        <strain evidence="16">SZUA-1471</strain>
    </source>
</reference>
<proteinExistence type="inferred from homology"/>
<dbReference type="EMBL" id="DQUI01000066">
    <property type="protein sequence ID" value="HIP84593.1"/>
    <property type="molecule type" value="Genomic_DNA"/>
</dbReference>
<evidence type="ECO:0000259" key="13">
    <source>
        <dbReference type="PROSITE" id="PS51449"/>
    </source>
</evidence>
<dbReference type="Gene3D" id="3.40.50.12160">
    <property type="entry name" value="Methylthiotransferase, N-terminal domain"/>
    <property type="match status" value="1"/>
</dbReference>
<dbReference type="GO" id="GO:0035598">
    <property type="term" value="F:tRNA (N(6)-L-threonylcarbamoyladenosine(37)-C(2))-methylthiotransferase activity"/>
    <property type="evidence" value="ECO:0007669"/>
    <property type="project" value="UniProtKB-UniRule"/>
</dbReference>
<dbReference type="SFLD" id="SFLDG01061">
    <property type="entry name" value="methylthiotransferase"/>
    <property type="match status" value="1"/>
</dbReference>
<dbReference type="InterPro" id="IPR013848">
    <property type="entry name" value="Methylthiotransferase_N"/>
</dbReference>
<dbReference type="SFLD" id="SFLDG01082">
    <property type="entry name" value="B12-binding_domain_containing"/>
    <property type="match status" value="1"/>
</dbReference>
<evidence type="ECO:0000313" key="16">
    <source>
        <dbReference type="EMBL" id="HIP91457.1"/>
    </source>
</evidence>
<evidence type="ECO:0000256" key="3">
    <source>
        <dbReference type="ARBA" id="ARBA00022485"/>
    </source>
</evidence>
<dbReference type="EMBL" id="DQUO01000047">
    <property type="protein sequence ID" value="HIP91457.1"/>
    <property type="molecule type" value="Genomic_DNA"/>
</dbReference>
<feature type="domain" description="Radical SAM core" evidence="14">
    <location>
        <begin position="130"/>
        <end position="360"/>
    </location>
</feature>
<dbReference type="GO" id="GO:0046872">
    <property type="term" value="F:metal ion binding"/>
    <property type="evidence" value="ECO:0007669"/>
    <property type="project" value="UniProtKB-UniRule"/>
</dbReference>
<evidence type="ECO:0000256" key="6">
    <source>
        <dbReference type="ARBA" id="ARBA00022694"/>
    </source>
</evidence>
<dbReference type="GO" id="GO:0051539">
    <property type="term" value="F:4 iron, 4 sulfur cluster binding"/>
    <property type="evidence" value="ECO:0007669"/>
    <property type="project" value="UniProtKB-UniRule"/>
</dbReference>
<evidence type="ECO:0000256" key="4">
    <source>
        <dbReference type="ARBA" id="ARBA00022679"/>
    </source>
</evidence>
<gene>
    <name evidence="15" type="ORF">EYH15_03810</name>
    <name evidence="16" type="ORF">EYH21_04085</name>
</gene>
<dbReference type="CDD" id="cd01335">
    <property type="entry name" value="Radical_SAM"/>
    <property type="match status" value="1"/>
</dbReference>
<comment type="cofactor">
    <cofactor evidence="11">
        <name>[4Fe-4S] cluster</name>
        <dbReference type="ChEBI" id="CHEBI:49883"/>
    </cofactor>
    <text evidence="11">Binds 1 or 2 [4Fe-4S] cluster. One cluster is coordinated with 3 cysteines and an exchangeable S-adenosyl-L-methionine.</text>
</comment>
<dbReference type="Proteomes" id="UP000643554">
    <property type="component" value="Unassembled WGS sequence"/>
</dbReference>
<dbReference type="Pfam" id="PF00919">
    <property type="entry name" value="UPF0004"/>
    <property type="match status" value="1"/>
</dbReference>
<dbReference type="Pfam" id="PF04055">
    <property type="entry name" value="Radical_SAM"/>
    <property type="match status" value="1"/>
</dbReference>
<dbReference type="Proteomes" id="UP000618343">
    <property type="component" value="Unassembled WGS sequence"/>
</dbReference>
<dbReference type="PROSITE" id="PS51449">
    <property type="entry name" value="MTTASE_N"/>
    <property type="match status" value="1"/>
</dbReference>
<dbReference type="PROSITE" id="PS01278">
    <property type="entry name" value="MTTASE_RADICAL"/>
    <property type="match status" value="1"/>
</dbReference>
<dbReference type="Gene3D" id="3.80.30.20">
    <property type="entry name" value="tm_1862 like domain"/>
    <property type="match status" value="1"/>
</dbReference>
<sequence>MKIYIEGYGCTLNTADTRIIRNTLKSFKDFQIVDKLEDADVVVINTCVVRLETENRMISRIDYFRSLNKKVVVAGCMPKALREKVIDRADLLIMPREAHLSGEIIYRYFRDREITPPPYLNINDKLKYLKPEGLIMPLPIAEGCVGRCTYCIVKVARGDLLSYDRDLLVKKAKEYVEGGVKHILITAQDTACYGFDRGYTLPDLLEDIISSVEGKYTMRIGMMHAKNVPEIIDHLLECYRSDKVAKFLHLPLQSGDDKVLRDMNREYTVDDFIEIVKEFRRKVKDLNFNTDIIVGFPTEDEESFENTLEVLRKIKPDYIHGAKYTPRRHTAAARMKQIDTKIRKRRSRILDKLRRELSYENNRKYIGKTLRVLVTERGKGIAHNCKVVKFNWEEDLKVGDFVDVKITDAKTFGLFGEVQIS</sequence>
<evidence type="ECO:0000259" key="12">
    <source>
        <dbReference type="PROSITE" id="PS50926"/>
    </source>
</evidence>
<feature type="domain" description="MTTase N-terminal" evidence="13">
    <location>
        <begin position="1"/>
        <end position="110"/>
    </location>
</feature>
<evidence type="ECO:0000259" key="14">
    <source>
        <dbReference type="PROSITE" id="PS51918"/>
    </source>
</evidence>
<dbReference type="PANTHER" id="PTHR11918">
    <property type="entry name" value="RADICAL SAM PROTEINS"/>
    <property type="match status" value="1"/>
</dbReference>
<dbReference type="InterPro" id="IPR002792">
    <property type="entry name" value="TRAM_dom"/>
</dbReference>
<dbReference type="PANTHER" id="PTHR11918:SF45">
    <property type="entry name" value="THREONYLCARBAMOYLADENOSINE TRNA METHYLTHIOTRANSFERASE"/>
    <property type="match status" value="1"/>
</dbReference>
<comment type="caution">
    <text evidence="15">The sequence shown here is derived from an EMBL/GenBank/DDBJ whole genome shotgun (WGS) entry which is preliminary data.</text>
</comment>
<dbReference type="SFLD" id="SFLDS00029">
    <property type="entry name" value="Radical_SAM"/>
    <property type="match status" value="1"/>
</dbReference>
<dbReference type="InterPro" id="IPR023404">
    <property type="entry name" value="rSAM_horseshoe"/>
</dbReference>